<evidence type="ECO:0000259" key="1">
    <source>
        <dbReference type="Pfam" id="PF20150"/>
    </source>
</evidence>
<keyword evidence="3" id="KW-1185">Reference proteome</keyword>
<name>K1Y7D9_MARBU</name>
<protein>
    <recommendedName>
        <fullName evidence="1">2EXR domain-containing protein</fullName>
    </recommendedName>
</protein>
<dbReference type="OrthoDB" id="3526070at2759"/>
<dbReference type="AlphaFoldDB" id="K1Y7D9"/>
<dbReference type="Pfam" id="PF20150">
    <property type="entry name" value="2EXR"/>
    <property type="match status" value="1"/>
</dbReference>
<dbReference type="PANTHER" id="PTHR35910:SF6">
    <property type="entry name" value="2EXR DOMAIN-CONTAINING PROTEIN"/>
    <property type="match status" value="1"/>
</dbReference>
<evidence type="ECO:0000313" key="3">
    <source>
        <dbReference type="Proteomes" id="UP000006753"/>
    </source>
</evidence>
<sequence length="382" mass="42367">MAPQNDPEPILISTHVDPVTTSTLDLSPAHKPLQHQCSAECLSPDALTQLTEVSKRLEITASSKVSESETKTTGTAIREQCKEFKLFPRLASELRLMIWTAAMGVEPRIVLQYAPYKTNIFWGMDACPNLALGIPVLFHICSEAREVAIKGYEFIQGHETFSSEVDKVINVRRFPPPPIIAAAASSSPADLKCLSGALSNHPAVEVPSKSSESGPSNAVAPSTPVSEYKCWDTKVFLPPFYFNVDHDIFVTIDFHQPLEDGSTIALGFRPFLPHQIHKEMRFMAITPAFGDWFEVDAAGVWKKLLEEEDPSIDVLTSRFPALETLYVIHKAGKFYTGRRPTLVEDLSDGALTAAWKTVVEDARKLNGGWKPPQMKFVRLDFV</sequence>
<dbReference type="KEGG" id="mbe:MBM_00157"/>
<reference evidence="2 3" key="1">
    <citation type="journal article" date="2012" name="BMC Genomics">
        <title>Sequencing the genome of Marssonina brunnea reveals fungus-poplar co-evolution.</title>
        <authorList>
            <person name="Zhu S."/>
            <person name="Cao Y.-Z."/>
            <person name="Jiang C."/>
            <person name="Tan B.-Y."/>
            <person name="Wang Z."/>
            <person name="Feng S."/>
            <person name="Zhang L."/>
            <person name="Su X.-H."/>
            <person name="Brejova B."/>
            <person name="Vinar T."/>
            <person name="Xu M."/>
            <person name="Wang M.-X."/>
            <person name="Zhang S.-G."/>
            <person name="Huang M.-R."/>
            <person name="Wu R."/>
            <person name="Zhou Y."/>
        </authorList>
    </citation>
    <scope>NUCLEOTIDE SEQUENCE [LARGE SCALE GENOMIC DNA]</scope>
    <source>
        <strain evidence="2 3">MB_m1</strain>
    </source>
</reference>
<dbReference type="Proteomes" id="UP000006753">
    <property type="component" value="Unassembled WGS sequence"/>
</dbReference>
<dbReference type="InParanoid" id="K1Y7D9"/>
<gene>
    <name evidence="2" type="ORF">MBM_00157</name>
</gene>
<dbReference type="GeneID" id="18756092"/>
<accession>K1Y7D9</accession>
<proteinExistence type="predicted"/>
<feature type="domain" description="2EXR" evidence="1">
    <location>
        <begin position="84"/>
        <end position="158"/>
    </location>
</feature>
<evidence type="ECO:0000313" key="2">
    <source>
        <dbReference type="EMBL" id="EKD21044.1"/>
    </source>
</evidence>
<organism evidence="2 3">
    <name type="scientific">Marssonina brunnea f. sp. multigermtubi (strain MB_m1)</name>
    <name type="common">Marssonina leaf spot fungus</name>
    <dbReference type="NCBI Taxonomy" id="1072389"/>
    <lineage>
        <taxon>Eukaryota</taxon>
        <taxon>Fungi</taxon>
        <taxon>Dikarya</taxon>
        <taxon>Ascomycota</taxon>
        <taxon>Pezizomycotina</taxon>
        <taxon>Leotiomycetes</taxon>
        <taxon>Helotiales</taxon>
        <taxon>Drepanopezizaceae</taxon>
        <taxon>Drepanopeziza</taxon>
    </lineage>
</organism>
<dbReference type="EMBL" id="JH921428">
    <property type="protein sequence ID" value="EKD21044.1"/>
    <property type="molecule type" value="Genomic_DNA"/>
</dbReference>
<dbReference type="HOGENOM" id="CLU_723770_0_0_1"/>
<dbReference type="PANTHER" id="PTHR35910">
    <property type="entry name" value="2EXR DOMAIN-CONTAINING PROTEIN"/>
    <property type="match status" value="1"/>
</dbReference>
<dbReference type="InterPro" id="IPR045518">
    <property type="entry name" value="2EXR"/>
</dbReference>